<name>A0ABW6S2V9_9NOCA</name>
<dbReference type="GO" id="GO:0008168">
    <property type="term" value="F:methyltransferase activity"/>
    <property type="evidence" value="ECO:0007669"/>
    <property type="project" value="UniProtKB-KW"/>
</dbReference>
<keyword evidence="8" id="KW-1185">Reference proteome</keyword>
<evidence type="ECO:0000259" key="6">
    <source>
        <dbReference type="Pfam" id="PF07669"/>
    </source>
</evidence>
<protein>
    <recommendedName>
        <fullName evidence="1">site-specific DNA-methyltransferase (adenine-specific)</fullName>
        <ecNumber evidence="1">2.1.1.72</ecNumber>
    </recommendedName>
</protein>
<evidence type="ECO:0000256" key="5">
    <source>
        <dbReference type="ARBA" id="ARBA00047942"/>
    </source>
</evidence>
<comment type="caution">
    <text evidence="7">The sequence shown here is derived from an EMBL/GenBank/DDBJ whole genome shotgun (WGS) entry which is preliminary data.</text>
</comment>
<dbReference type="RefSeq" id="WP_387404827.1">
    <property type="nucleotide sequence ID" value="NZ_JBIAQY010000007.1"/>
</dbReference>
<accession>A0ABW6S2V9</accession>
<comment type="catalytic activity">
    <reaction evidence="5">
        <text>a 2'-deoxyadenosine in DNA + S-adenosyl-L-methionine = an N(6)-methyl-2'-deoxyadenosine in DNA + S-adenosyl-L-homocysteine + H(+)</text>
        <dbReference type="Rhea" id="RHEA:15197"/>
        <dbReference type="Rhea" id="RHEA-COMP:12418"/>
        <dbReference type="Rhea" id="RHEA-COMP:12419"/>
        <dbReference type="ChEBI" id="CHEBI:15378"/>
        <dbReference type="ChEBI" id="CHEBI:57856"/>
        <dbReference type="ChEBI" id="CHEBI:59789"/>
        <dbReference type="ChEBI" id="CHEBI:90615"/>
        <dbReference type="ChEBI" id="CHEBI:90616"/>
        <dbReference type="EC" id="2.1.1.72"/>
    </reaction>
</comment>
<evidence type="ECO:0000256" key="2">
    <source>
        <dbReference type="ARBA" id="ARBA00022603"/>
    </source>
</evidence>
<keyword evidence="3" id="KW-0808">Transferase</keyword>
<evidence type="ECO:0000313" key="7">
    <source>
        <dbReference type="EMBL" id="MFF3570577.1"/>
    </source>
</evidence>
<dbReference type="Proteomes" id="UP001601992">
    <property type="component" value="Unassembled WGS sequence"/>
</dbReference>
<keyword evidence="2 7" id="KW-0489">Methyltransferase</keyword>
<dbReference type="EMBL" id="JBIAQY010000007">
    <property type="protein sequence ID" value="MFF3570577.1"/>
    <property type="molecule type" value="Genomic_DNA"/>
</dbReference>
<sequence>MNSIESIGSSPDICRFTRAEWSGMDGRVGRAAADRRASASAGARVRKRHGRHYTPVRLAEFLAERLLEHVVPQGRLRILDPACGDGELLLAVYRAAVRRFPGIPVQLTGFDLDAAAVALARERAAGLPVTWRVGDFLCAAEELADSSFDAVITNPPYVRTQQLGGATARLLSVRFGLRGRIDLTHPFVASVPRLLRPGGVLGLLCANRFLTTKAGANLRALLRADLTPVELYDLGDTKLFDAAVLPAVTVAVRASLATPCRYVSAYEIPDGESAETLDLFTALAAARECSLRHEGRHIAIEAGTLDPGTAAPLEDSVEFAVPVLSDSGPIVRPADVATPWRMSRPSVDEWLRRVRGGTWRTFGEVARIRVGIKTTADRVFISDRWEHRPSPPEPELLFDLITHHDLVPWRISRERPTRVLYPYDVSCSRRTPVDLDGFPCAAAYLAEHKDVLAARAYLTASGREWFEIWVPQRPHLWRHPKLVFPDISVAPRFALDRSGAIVNGDCYWISVPDIGSETLAYLLMGVANSALGLRFYDAVCGNRLYAARRRWITQYVARLPVPDPSTAAADALVRGVRAVVEEGAAPDPGELDEWVAAAFGLGSAQLGDQFSSPA</sequence>
<feature type="domain" description="Type II methyltransferase M.TaqI-like" evidence="6">
    <location>
        <begin position="144"/>
        <end position="240"/>
    </location>
</feature>
<dbReference type="Gene3D" id="3.40.50.150">
    <property type="entry name" value="Vaccinia Virus protein VP39"/>
    <property type="match status" value="1"/>
</dbReference>
<dbReference type="GO" id="GO:0032259">
    <property type="term" value="P:methylation"/>
    <property type="evidence" value="ECO:0007669"/>
    <property type="project" value="UniProtKB-KW"/>
</dbReference>
<dbReference type="InterPro" id="IPR029063">
    <property type="entry name" value="SAM-dependent_MTases_sf"/>
</dbReference>
<evidence type="ECO:0000256" key="3">
    <source>
        <dbReference type="ARBA" id="ARBA00022679"/>
    </source>
</evidence>
<dbReference type="Pfam" id="PF07669">
    <property type="entry name" value="Eco57I"/>
    <property type="match status" value="1"/>
</dbReference>
<dbReference type="PRINTS" id="PR00507">
    <property type="entry name" value="N12N6MTFRASE"/>
</dbReference>
<dbReference type="PROSITE" id="PS00092">
    <property type="entry name" value="N6_MTASE"/>
    <property type="match status" value="1"/>
</dbReference>
<evidence type="ECO:0000256" key="1">
    <source>
        <dbReference type="ARBA" id="ARBA00011900"/>
    </source>
</evidence>
<dbReference type="CDD" id="cd02440">
    <property type="entry name" value="AdoMet_MTases"/>
    <property type="match status" value="1"/>
</dbReference>
<dbReference type="InterPro" id="IPR002052">
    <property type="entry name" value="DNA_methylase_N6_adenine_CS"/>
</dbReference>
<dbReference type="PANTHER" id="PTHR33841:SF1">
    <property type="entry name" value="DNA METHYLTRANSFERASE A"/>
    <property type="match status" value="1"/>
</dbReference>
<dbReference type="InterPro" id="IPR011639">
    <property type="entry name" value="MethylTrfase_TaqI-like_dom"/>
</dbReference>
<dbReference type="PANTHER" id="PTHR33841">
    <property type="entry name" value="DNA METHYLTRANSFERASE YEEA-RELATED"/>
    <property type="match status" value="1"/>
</dbReference>
<organism evidence="7 8">
    <name type="scientific">Nocardia jiangxiensis</name>
    <dbReference type="NCBI Taxonomy" id="282685"/>
    <lineage>
        <taxon>Bacteria</taxon>
        <taxon>Bacillati</taxon>
        <taxon>Actinomycetota</taxon>
        <taxon>Actinomycetes</taxon>
        <taxon>Mycobacteriales</taxon>
        <taxon>Nocardiaceae</taxon>
        <taxon>Nocardia</taxon>
    </lineage>
</organism>
<keyword evidence="4" id="KW-0949">S-adenosyl-L-methionine</keyword>
<reference evidence="7 8" key="1">
    <citation type="submission" date="2024-10" db="EMBL/GenBank/DDBJ databases">
        <title>The Natural Products Discovery Center: Release of the First 8490 Sequenced Strains for Exploring Actinobacteria Biosynthetic Diversity.</title>
        <authorList>
            <person name="Kalkreuter E."/>
            <person name="Kautsar S.A."/>
            <person name="Yang D."/>
            <person name="Bader C.D."/>
            <person name="Teijaro C.N."/>
            <person name="Fluegel L."/>
            <person name="Davis C.M."/>
            <person name="Simpson J.R."/>
            <person name="Lauterbach L."/>
            <person name="Steele A.D."/>
            <person name="Gui C."/>
            <person name="Meng S."/>
            <person name="Li G."/>
            <person name="Viehrig K."/>
            <person name="Ye F."/>
            <person name="Su P."/>
            <person name="Kiefer A.F."/>
            <person name="Nichols A."/>
            <person name="Cepeda A.J."/>
            <person name="Yan W."/>
            <person name="Fan B."/>
            <person name="Jiang Y."/>
            <person name="Adhikari A."/>
            <person name="Zheng C.-J."/>
            <person name="Schuster L."/>
            <person name="Cowan T.M."/>
            <person name="Smanski M.J."/>
            <person name="Chevrette M.G."/>
            <person name="De Carvalho L.P.S."/>
            <person name="Shen B."/>
        </authorList>
    </citation>
    <scope>NUCLEOTIDE SEQUENCE [LARGE SCALE GENOMIC DNA]</scope>
    <source>
        <strain evidence="7 8">NPDC002593</strain>
    </source>
</reference>
<proteinExistence type="predicted"/>
<dbReference type="InterPro" id="IPR050953">
    <property type="entry name" value="N4_N6_ade-DNA_methylase"/>
</dbReference>
<evidence type="ECO:0000256" key="4">
    <source>
        <dbReference type="ARBA" id="ARBA00022691"/>
    </source>
</evidence>
<gene>
    <name evidence="7" type="ORF">ACFYXQ_22610</name>
</gene>
<evidence type="ECO:0000313" key="8">
    <source>
        <dbReference type="Proteomes" id="UP001601992"/>
    </source>
</evidence>
<dbReference type="SUPFAM" id="SSF53335">
    <property type="entry name" value="S-adenosyl-L-methionine-dependent methyltransferases"/>
    <property type="match status" value="1"/>
</dbReference>
<dbReference type="EC" id="2.1.1.72" evidence="1"/>